<accession>A0A7S1TA26</accession>
<evidence type="ECO:0000313" key="1">
    <source>
        <dbReference type="EMBL" id="CAD9229819.1"/>
    </source>
</evidence>
<proteinExistence type="predicted"/>
<organism evidence="1">
    <name type="scientific">Compsopogon caeruleus</name>
    <dbReference type="NCBI Taxonomy" id="31354"/>
    <lineage>
        <taxon>Eukaryota</taxon>
        <taxon>Rhodophyta</taxon>
        <taxon>Compsopogonophyceae</taxon>
        <taxon>Compsopogonales</taxon>
        <taxon>Compsopogonaceae</taxon>
        <taxon>Compsopogon</taxon>
    </lineage>
</organism>
<reference evidence="1" key="1">
    <citation type="submission" date="2021-01" db="EMBL/GenBank/DDBJ databases">
        <authorList>
            <person name="Corre E."/>
            <person name="Pelletier E."/>
            <person name="Niang G."/>
            <person name="Scheremetjew M."/>
            <person name="Finn R."/>
            <person name="Kale V."/>
            <person name="Holt S."/>
            <person name="Cochrane G."/>
            <person name="Meng A."/>
            <person name="Brown T."/>
            <person name="Cohen L."/>
        </authorList>
    </citation>
    <scope>NUCLEOTIDE SEQUENCE</scope>
    <source>
        <strain evidence="1">SAG 36.94</strain>
    </source>
</reference>
<name>A0A7S1TA26_9RHOD</name>
<protein>
    <submittedName>
        <fullName evidence="1">Uncharacterized protein</fullName>
    </submittedName>
</protein>
<dbReference type="AlphaFoldDB" id="A0A7S1TA26"/>
<gene>
    <name evidence="1" type="ORF">CCAE0312_LOCUS2222</name>
</gene>
<sequence>MRLSSGPGMNSARRNSLTQGVVDYQKVTVGYCAPWFSSALHGSHQRPSEDAHGRISISFRFYWYFALRYETDFSLGILSGRKLEYPMSSESFSNSSQLLDL</sequence>
<dbReference type="EMBL" id="HBGH01004017">
    <property type="protein sequence ID" value="CAD9229819.1"/>
    <property type="molecule type" value="Transcribed_RNA"/>
</dbReference>